<dbReference type="AlphaFoldDB" id="A0AAN7PRI9"/>
<sequence>MLPQIQRKRPPQNTPDSTKNDDSTRFPTTTNTKAPVMMISQCSPSDAFTPDCPLSQICMTQLPNTDADTGTPKDSTMLQYPPSDSAPVSDLSGPVNVRISTPARPHWGDDGVRSKYEILTIRLDSSSRGN</sequence>
<proteinExistence type="predicted"/>
<feature type="compositionally biased region" description="Polar residues" evidence="1">
    <location>
        <begin position="62"/>
        <end position="78"/>
    </location>
</feature>
<comment type="caution">
    <text evidence="2">The sequence shown here is derived from an EMBL/GenBank/DDBJ whole genome shotgun (WGS) entry which is preliminary data.</text>
</comment>
<dbReference type="Proteomes" id="UP001345219">
    <property type="component" value="Chromosome 16"/>
</dbReference>
<feature type="region of interest" description="Disordered" evidence="1">
    <location>
        <begin position="1"/>
        <end position="33"/>
    </location>
</feature>
<protein>
    <submittedName>
        <fullName evidence="2">Uncharacterized protein</fullName>
    </submittedName>
</protein>
<feature type="region of interest" description="Disordered" evidence="1">
    <location>
        <begin position="62"/>
        <end position="110"/>
    </location>
</feature>
<name>A0AAN7PRI9_9MYRT</name>
<reference evidence="2 3" key="1">
    <citation type="journal article" date="2023" name="Hortic Res">
        <title>Pangenome of water caltrop reveals structural variations and asymmetric subgenome divergence after allopolyploidization.</title>
        <authorList>
            <person name="Zhang X."/>
            <person name="Chen Y."/>
            <person name="Wang L."/>
            <person name="Yuan Y."/>
            <person name="Fang M."/>
            <person name="Shi L."/>
            <person name="Lu R."/>
            <person name="Comes H.P."/>
            <person name="Ma Y."/>
            <person name="Chen Y."/>
            <person name="Huang G."/>
            <person name="Zhou Y."/>
            <person name="Zheng Z."/>
            <person name="Qiu Y."/>
        </authorList>
    </citation>
    <scope>NUCLEOTIDE SEQUENCE [LARGE SCALE GENOMIC DNA]</scope>
    <source>
        <tissue evidence="2">Roots</tissue>
    </source>
</reference>
<organism evidence="2 3">
    <name type="scientific">Trapa incisa</name>
    <dbReference type="NCBI Taxonomy" id="236973"/>
    <lineage>
        <taxon>Eukaryota</taxon>
        <taxon>Viridiplantae</taxon>
        <taxon>Streptophyta</taxon>
        <taxon>Embryophyta</taxon>
        <taxon>Tracheophyta</taxon>
        <taxon>Spermatophyta</taxon>
        <taxon>Magnoliopsida</taxon>
        <taxon>eudicotyledons</taxon>
        <taxon>Gunneridae</taxon>
        <taxon>Pentapetalae</taxon>
        <taxon>rosids</taxon>
        <taxon>malvids</taxon>
        <taxon>Myrtales</taxon>
        <taxon>Lythraceae</taxon>
        <taxon>Trapa</taxon>
    </lineage>
</organism>
<evidence type="ECO:0000256" key="1">
    <source>
        <dbReference type="SAM" id="MobiDB-lite"/>
    </source>
</evidence>
<gene>
    <name evidence="2" type="ORF">SAY87_021306</name>
</gene>
<keyword evidence="3" id="KW-1185">Reference proteome</keyword>
<evidence type="ECO:0000313" key="3">
    <source>
        <dbReference type="Proteomes" id="UP001345219"/>
    </source>
</evidence>
<evidence type="ECO:0000313" key="2">
    <source>
        <dbReference type="EMBL" id="KAK4752508.1"/>
    </source>
</evidence>
<feature type="compositionally biased region" description="Basic residues" evidence="1">
    <location>
        <begin position="1"/>
        <end position="10"/>
    </location>
</feature>
<dbReference type="EMBL" id="JAXIOK010000016">
    <property type="protein sequence ID" value="KAK4752508.1"/>
    <property type="molecule type" value="Genomic_DNA"/>
</dbReference>
<accession>A0AAN7PRI9</accession>